<sequence>MTVEQTNKVDLISVDPKTDEVVMTISDHLDWADKATHLLLLQEKINSYLAFIESGEILDSYPNAKGRPVVIDVVFKHEIDPEAGDFLAIATEIVEAAGFRMTTRTLD</sequence>
<dbReference type="InterPro" id="IPR046702">
    <property type="entry name" value="DUF6572"/>
</dbReference>
<protein>
    <submittedName>
        <fullName evidence="1">Uncharacterized protein</fullName>
    </submittedName>
</protein>
<accession>A0ABS7SI90</accession>
<proteinExistence type="predicted"/>
<evidence type="ECO:0000313" key="1">
    <source>
        <dbReference type="EMBL" id="MBZ2205926.1"/>
    </source>
</evidence>
<keyword evidence="2" id="KW-1185">Reference proteome</keyword>
<reference evidence="1 2" key="1">
    <citation type="submission" date="2021-01" db="EMBL/GenBank/DDBJ databases">
        <authorList>
            <person name="Ruan W."/>
            <person name="Khan S.A."/>
            <person name="Jeon C.O."/>
        </authorList>
    </citation>
    <scope>NUCLEOTIDE SEQUENCE [LARGE SCALE GENOMIC DNA]</scope>
    <source>
        <strain evidence="1 2">R798</strain>
    </source>
</reference>
<name>A0ABS7SI90_9BURK</name>
<evidence type="ECO:0000313" key="2">
    <source>
        <dbReference type="Proteomes" id="UP000809349"/>
    </source>
</evidence>
<dbReference type="Proteomes" id="UP000809349">
    <property type="component" value="Unassembled WGS sequence"/>
</dbReference>
<dbReference type="RefSeq" id="WP_223464600.1">
    <property type="nucleotide sequence ID" value="NZ_JAFBIL020000001.1"/>
</dbReference>
<comment type="caution">
    <text evidence="1">The sequence shown here is derived from an EMBL/GenBank/DDBJ whole genome shotgun (WGS) entry which is preliminary data.</text>
</comment>
<organism evidence="1 2">
    <name type="scientific">Massilia soli</name>
    <dbReference type="NCBI Taxonomy" id="2792854"/>
    <lineage>
        <taxon>Bacteria</taxon>
        <taxon>Pseudomonadati</taxon>
        <taxon>Pseudomonadota</taxon>
        <taxon>Betaproteobacteria</taxon>
        <taxon>Burkholderiales</taxon>
        <taxon>Oxalobacteraceae</taxon>
        <taxon>Telluria group</taxon>
        <taxon>Massilia</taxon>
    </lineage>
</organism>
<reference evidence="1 2" key="2">
    <citation type="submission" date="2021-08" db="EMBL/GenBank/DDBJ databases">
        <title>Massilia sp. R798.</title>
        <authorList>
            <person name="Baek J.H."/>
            <person name="Jung H.S."/>
            <person name="Kim K.R."/>
            <person name="Jeon C.O."/>
        </authorList>
    </citation>
    <scope>NUCLEOTIDE SEQUENCE [LARGE SCALE GENOMIC DNA]</scope>
    <source>
        <strain evidence="1 2">R798</strain>
    </source>
</reference>
<dbReference type="EMBL" id="JAFBIL020000001">
    <property type="protein sequence ID" value="MBZ2205926.1"/>
    <property type="molecule type" value="Genomic_DNA"/>
</dbReference>
<dbReference type="Pfam" id="PF20212">
    <property type="entry name" value="DUF6572"/>
    <property type="match status" value="1"/>
</dbReference>
<gene>
    <name evidence="1" type="ORF">I4X03_001475</name>
</gene>